<dbReference type="CDD" id="cd03392">
    <property type="entry name" value="PAP2_like_2"/>
    <property type="match status" value="1"/>
</dbReference>
<dbReference type="EMBL" id="PNHQ01000003">
    <property type="protein sequence ID" value="PMC80379.1"/>
    <property type="molecule type" value="Genomic_DNA"/>
</dbReference>
<feature type="transmembrane region" description="Helical" evidence="1">
    <location>
        <begin position="57"/>
        <end position="82"/>
    </location>
</feature>
<keyword evidence="1" id="KW-0812">Transmembrane</keyword>
<dbReference type="PANTHER" id="PTHR14969:SF13">
    <property type="entry name" value="AT30094P"/>
    <property type="match status" value="1"/>
</dbReference>
<dbReference type="SUPFAM" id="SSF48317">
    <property type="entry name" value="Acid phosphatase/Vanadium-dependent haloperoxidase"/>
    <property type="match status" value="1"/>
</dbReference>
<feature type="transmembrane region" description="Helical" evidence="1">
    <location>
        <begin position="12"/>
        <end position="37"/>
    </location>
</feature>
<feature type="transmembrane region" description="Helical" evidence="1">
    <location>
        <begin position="191"/>
        <end position="209"/>
    </location>
</feature>
<feature type="domain" description="Phosphatidic acid phosphatase type 2/haloperoxidase" evidence="2">
    <location>
        <begin position="90"/>
        <end position="206"/>
    </location>
</feature>
<evidence type="ECO:0000313" key="4">
    <source>
        <dbReference type="Proteomes" id="UP000235701"/>
    </source>
</evidence>
<accession>A0A2N6UFH1</accession>
<dbReference type="AlphaFoldDB" id="A0A2N6UFH1"/>
<feature type="transmembrane region" description="Helical" evidence="1">
    <location>
        <begin position="89"/>
        <end position="108"/>
    </location>
</feature>
<sequence length="231" mass="26102">MKKDPIHPYLMASAITAIPFILICLTAMIDIDFLTVIDQNIGQHLYHWGPAPFTSFVQYFTLIGNAQGIIPLTLVIAGAFYYISRKWQVLLWTVFTILVGVGPVVYIIKNIIQRPRPSYLTHLVDQGGYAFPSGHATGAVLTWATLAFLTWYYFKDRYPKMMPYLIGFSVFMAVAISASRLYLGVHYLSDVIAGWSIGATWFILCLNYFNLFIANKTSAENDIQTAHLKEK</sequence>
<evidence type="ECO:0000313" key="3">
    <source>
        <dbReference type="EMBL" id="PMC80379.1"/>
    </source>
</evidence>
<name>A0A2N6UFH1_9LACT</name>
<protein>
    <submittedName>
        <fullName evidence="3">Phosphatidic acid phosphatase</fullName>
    </submittedName>
</protein>
<proteinExistence type="predicted"/>
<dbReference type="RefSeq" id="WP_102198844.1">
    <property type="nucleotide sequence ID" value="NZ_PNHQ01000003.1"/>
</dbReference>
<organism evidence="3 4">
    <name type="scientific">Aerococcus viridans</name>
    <dbReference type="NCBI Taxonomy" id="1377"/>
    <lineage>
        <taxon>Bacteria</taxon>
        <taxon>Bacillati</taxon>
        <taxon>Bacillota</taxon>
        <taxon>Bacilli</taxon>
        <taxon>Lactobacillales</taxon>
        <taxon>Aerococcaceae</taxon>
        <taxon>Aerococcus</taxon>
    </lineage>
</organism>
<feature type="transmembrane region" description="Helical" evidence="1">
    <location>
        <begin position="164"/>
        <end position="185"/>
    </location>
</feature>
<dbReference type="InterPro" id="IPR036938">
    <property type="entry name" value="PAP2/HPO_sf"/>
</dbReference>
<keyword evidence="4" id="KW-1185">Reference proteome</keyword>
<dbReference type="PANTHER" id="PTHR14969">
    <property type="entry name" value="SPHINGOSINE-1-PHOSPHATE PHOSPHOHYDROLASE"/>
    <property type="match status" value="1"/>
</dbReference>
<comment type="caution">
    <text evidence="3">The sequence shown here is derived from an EMBL/GenBank/DDBJ whole genome shotgun (WGS) entry which is preliminary data.</text>
</comment>
<dbReference type="OrthoDB" id="9789113at2"/>
<keyword evidence="1" id="KW-1133">Transmembrane helix</keyword>
<feature type="transmembrane region" description="Helical" evidence="1">
    <location>
        <begin position="128"/>
        <end position="152"/>
    </location>
</feature>
<reference evidence="3 4" key="1">
    <citation type="submission" date="2017-09" db="EMBL/GenBank/DDBJ databases">
        <title>Bacterial strain isolated from the female urinary microbiota.</title>
        <authorList>
            <person name="Thomas-White K."/>
            <person name="Kumar N."/>
            <person name="Forster S."/>
            <person name="Putonti C."/>
            <person name="Lawley T."/>
            <person name="Wolfe A.J."/>
        </authorList>
    </citation>
    <scope>NUCLEOTIDE SEQUENCE [LARGE SCALE GENOMIC DNA]</scope>
    <source>
        <strain evidence="3 4">UMB0240</strain>
    </source>
</reference>
<dbReference type="SMART" id="SM00014">
    <property type="entry name" value="acidPPc"/>
    <property type="match status" value="1"/>
</dbReference>
<dbReference type="InterPro" id="IPR000326">
    <property type="entry name" value="PAP2/HPO"/>
</dbReference>
<evidence type="ECO:0000259" key="2">
    <source>
        <dbReference type="SMART" id="SM00014"/>
    </source>
</evidence>
<dbReference type="Proteomes" id="UP000235701">
    <property type="component" value="Unassembled WGS sequence"/>
</dbReference>
<gene>
    <name evidence="3" type="ORF">CJ191_02110</name>
</gene>
<evidence type="ECO:0000256" key="1">
    <source>
        <dbReference type="SAM" id="Phobius"/>
    </source>
</evidence>
<keyword evidence="1" id="KW-0472">Membrane</keyword>
<dbReference type="Pfam" id="PF01569">
    <property type="entry name" value="PAP2"/>
    <property type="match status" value="1"/>
</dbReference>
<dbReference type="Gene3D" id="1.20.144.10">
    <property type="entry name" value="Phosphatidic acid phosphatase type 2/haloperoxidase"/>
    <property type="match status" value="2"/>
</dbReference>